<dbReference type="STRING" id="767434.Fraau_0915"/>
<keyword evidence="6 9" id="KW-0822">Tryptophan biosynthesis</keyword>
<organism evidence="11 12">
    <name type="scientific">Frateuria aurantia (strain ATCC 33424 / DSM 6220 / KCTC 2777 / LMG 1558 / NBRC 3245 / NCIMB 13370)</name>
    <name type="common">Acetobacter aurantius</name>
    <dbReference type="NCBI Taxonomy" id="767434"/>
    <lineage>
        <taxon>Bacteria</taxon>
        <taxon>Pseudomonadati</taxon>
        <taxon>Pseudomonadota</taxon>
        <taxon>Gammaproteobacteria</taxon>
        <taxon>Lysobacterales</taxon>
        <taxon>Rhodanobacteraceae</taxon>
        <taxon>Frateuria</taxon>
    </lineage>
</organism>
<feature type="domain" description="N-(5'phosphoribosyl) anthranilate isomerase (PRAI)" evidence="10">
    <location>
        <begin position="7"/>
        <end position="201"/>
    </location>
</feature>
<dbReference type="InterPro" id="IPR011060">
    <property type="entry name" value="RibuloseP-bd_barrel"/>
</dbReference>
<evidence type="ECO:0000256" key="4">
    <source>
        <dbReference type="ARBA" id="ARBA00022272"/>
    </source>
</evidence>
<sequence length="221" mass="23421">MSRTRIKFCGMTRLEDALAAAELGVDAIGVIFAARSPRRVTLEQALAIREALPVFVDLVALFMDNSAAEVQEISTQLAPDLLQFHGRETEAFCQSFGRPWLKAIAMGEGAAALPEMQCHPGARALLLDGHGLGQPGGSGKGFDWSLVPQTTFQPLILAGGLHAGNVGLAVRQARPWGVDASSGIESAPGIKDLHKMRAFVAAVAEADHEARQAWDQGLDGS</sequence>
<dbReference type="InterPro" id="IPR001240">
    <property type="entry name" value="PRAI_dom"/>
</dbReference>
<dbReference type="Pfam" id="PF00697">
    <property type="entry name" value="PRAI"/>
    <property type="match status" value="1"/>
</dbReference>
<accession>H8L1M4</accession>
<dbReference type="HAMAP" id="MF_00135">
    <property type="entry name" value="PRAI"/>
    <property type="match status" value="1"/>
</dbReference>
<dbReference type="CDD" id="cd00405">
    <property type="entry name" value="PRAI"/>
    <property type="match status" value="1"/>
</dbReference>
<dbReference type="eggNOG" id="COG0135">
    <property type="taxonomic scope" value="Bacteria"/>
</dbReference>
<dbReference type="Proteomes" id="UP000005234">
    <property type="component" value="Chromosome"/>
</dbReference>
<comment type="similarity">
    <text evidence="9">Belongs to the TrpF family.</text>
</comment>
<keyword evidence="12" id="KW-1185">Reference proteome</keyword>
<dbReference type="EC" id="5.3.1.24" evidence="3 9"/>
<evidence type="ECO:0000256" key="9">
    <source>
        <dbReference type="HAMAP-Rule" id="MF_00135"/>
    </source>
</evidence>
<evidence type="ECO:0000259" key="10">
    <source>
        <dbReference type="Pfam" id="PF00697"/>
    </source>
</evidence>
<evidence type="ECO:0000256" key="3">
    <source>
        <dbReference type="ARBA" id="ARBA00012572"/>
    </source>
</evidence>
<dbReference type="SUPFAM" id="SSF51366">
    <property type="entry name" value="Ribulose-phoshate binding barrel"/>
    <property type="match status" value="1"/>
</dbReference>
<comment type="pathway">
    <text evidence="2 9">Amino-acid biosynthesis; L-tryptophan biosynthesis; L-tryptophan from chorismate: step 3/5.</text>
</comment>
<dbReference type="InterPro" id="IPR044643">
    <property type="entry name" value="TrpF_fam"/>
</dbReference>
<evidence type="ECO:0000256" key="5">
    <source>
        <dbReference type="ARBA" id="ARBA00022605"/>
    </source>
</evidence>
<dbReference type="PANTHER" id="PTHR42894:SF1">
    <property type="entry name" value="N-(5'-PHOSPHORIBOSYL)ANTHRANILATE ISOMERASE"/>
    <property type="match status" value="1"/>
</dbReference>
<evidence type="ECO:0000256" key="1">
    <source>
        <dbReference type="ARBA" id="ARBA00001164"/>
    </source>
</evidence>
<dbReference type="GO" id="GO:0004640">
    <property type="term" value="F:phosphoribosylanthranilate isomerase activity"/>
    <property type="evidence" value="ECO:0007669"/>
    <property type="project" value="UniProtKB-UniRule"/>
</dbReference>
<dbReference type="EMBL" id="CP003350">
    <property type="protein sequence ID" value="AFC85384.1"/>
    <property type="molecule type" value="Genomic_DNA"/>
</dbReference>
<comment type="catalytic activity">
    <reaction evidence="1 9">
        <text>N-(5-phospho-beta-D-ribosyl)anthranilate = 1-(2-carboxyphenylamino)-1-deoxy-D-ribulose 5-phosphate</text>
        <dbReference type="Rhea" id="RHEA:21540"/>
        <dbReference type="ChEBI" id="CHEBI:18277"/>
        <dbReference type="ChEBI" id="CHEBI:58613"/>
        <dbReference type="EC" id="5.3.1.24"/>
    </reaction>
</comment>
<dbReference type="InterPro" id="IPR013785">
    <property type="entry name" value="Aldolase_TIM"/>
</dbReference>
<keyword evidence="8 9" id="KW-0413">Isomerase</keyword>
<evidence type="ECO:0000256" key="6">
    <source>
        <dbReference type="ARBA" id="ARBA00022822"/>
    </source>
</evidence>
<dbReference type="KEGG" id="fau:Fraau_0915"/>
<dbReference type="RefSeq" id="WP_014402390.1">
    <property type="nucleotide sequence ID" value="NC_017033.1"/>
</dbReference>
<dbReference type="OrthoDB" id="9796196at2"/>
<dbReference type="HOGENOM" id="CLU_076364_2_0_6"/>
<evidence type="ECO:0000313" key="12">
    <source>
        <dbReference type="Proteomes" id="UP000005234"/>
    </source>
</evidence>
<reference evidence="11" key="1">
    <citation type="submission" date="2012-02" db="EMBL/GenBank/DDBJ databases">
        <title>The complete genome of Frateuria aurantia DSM 6220.</title>
        <authorList>
            <consortium name="US DOE Joint Genome Institute (JGI-PGF)"/>
            <person name="Lucas S."/>
            <person name="Copeland A."/>
            <person name="Lapidus A."/>
            <person name="Glavina del Rio T."/>
            <person name="Dalin E."/>
            <person name="Tice H."/>
            <person name="Bruce D."/>
            <person name="Goodwin L."/>
            <person name="Pitluck S."/>
            <person name="Peters L."/>
            <person name="Ovchinnikova G."/>
            <person name="Teshima H."/>
            <person name="Kyrpides N."/>
            <person name="Mavromatis K."/>
            <person name="Ivanova N."/>
            <person name="Brettin T."/>
            <person name="Detter J.C."/>
            <person name="Han C."/>
            <person name="Larimer F."/>
            <person name="Land M."/>
            <person name="Hauser L."/>
            <person name="Markowitz V."/>
            <person name="Cheng J.-F."/>
            <person name="Hugenholtz P."/>
            <person name="Woyke T."/>
            <person name="Wu D."/>
            <person name="Brambilla E."/>
            <person name="Klenk H.-P."/>
            <person name="Eisen J.A."/>
        </authorList>
    </citation>
    <scope>NUCLEOTIDE SEQUENCE</scope>
    <source>
        <strain evidence="11">DSM 6220</strain>
    </source>
</reference>
<evidence type="ECO:0000313" key="11">
    <source>
        <dbReference type="EMBL" id="AFC85384.1"/>
    </source>
</evidence>
<dbReference type="Gene3D" id="3.20.20.70">
    <property type="entry name" value="Aldolase class I"/>
    <property type="match status" value="1"/>
</dbReference>
<gene>
    <name evidence="9" type="primary">trpF</name>
    <name evidence="11" type="ordered locus">Fraau_0915</name>
</gene>
<keyword evidence="5 9" id="KW-0028">Amino-acid biosynthesis</keyword>
<dbReference type="PANTHER" id="PTHR42894">
    <property type="entry name" value="N-(5'-PHOSPHORIBOSYL)ANTHRANILATE ISOMERASE"/>
    <property type="match status" value="1"/>
</dbReference>
<keyword evidence="7 9" id="KW-0057">Aromatic amino acid biosynthesis</keyword>
<evidence type="ECO:0000256" key="2">
    <source>
        <dbReference type="ARBA" id="ARBA00004664"/>
    </source>
</evidence>
<dbReference type="UniPathway" id="UPA00035">
    <property type="reaction ID" value="UER00042"/>
</dbReference>
<name>H8L1M4_FRAAD</name>
<proteinExistence type="inferred from homology"/>
<dbReference type="GO" id="GO:0000162">
    <property type="term" value="P:L-tryptophan biosynthetic process"/>
    <property type="evidence" value="ECO:0007669"/>
    <property type="project" value="UniProtKB-UniRule"/>
</dbReference>
<dbReference type="NCBIfam" id="NF002298">
    <property type="entry name" value="PRK01222.1-4"/>
    <property type="match status" value="1"/>
</dbReference>
<evidence type="ECO:0000256" key="7">
    <source>
        <dbReference type="ARBA" id="ARBA00023141"/>
    </source>
</evidence>
<dbReference type="AlphaFoldDB" id="H8L1M4"/>
<evidence type="ECO:0000256" key="8">
    <source>
        <dbReference type="ARBA" id="ARBA00023235"/>
    </source>
</evidence>
<protein>
    <recommendedName>
        <fullName evidence="4 9">N-(5'-phosphoribosyl)anthranilate isomerase</fullName>
        <shortName evidence="9">PRAI</shortName>
        <ecNumber evidence="3 9">5.3.1.24</ecNumber>
    </recommendedName>
</protein>